<name>A0A1B6E2U4_9HEMI</name>
<protein>
    <submittedName>
        <fullName evidence="2">Uncharacterized protein</fullName>
    </submittedName>
</protein>
<evidence type="ECO:0000256" key="1">
    <source>
        <dbReference type="SAM" id="MobiDB-lite"/>
    </source>
</evidence>
<reference evidence="2" key="1">
    <citation type="submission" date="2015-12" db="EMBL/GenBank/DDBJ databases">
        <title>De novo transcriptome assembly of four potential Pierce s Disease insect vectors from Arizona vineyards.</title>
        <authorList>
            <person name="Tassone E.E."/>
        </authorList>
    </citation>
    <scope>NUCLEOTIDE SEQUENCE</scope>
</reference>
<accession>A0A1B6E2U4</accession>
<dbReference type="EMBL" id="GEDC01005045">
    <property type="protein sequence ID" value="JAS32253.1"/>
    <property type="molecule type" value="Transcribed_RNA"/>
</dbReference>
<sequence length="112" mass="12257">MSKEGPISDQGSEISGHSDDSSLDQECFPISSVDKKVLQDVSRSTYSRDAVVLREMRDVADNTSSDKESSPITDNVDHQVPNSDKHSQVVVSVVQDTSSDKDSDNEEVLNDK</sequence>
<feature type="compositionally biased region" description="Basic and acidic residues" evidence="1">
    <location>
        <begin position="55"/>
        <end position="69"/>
    </location>
</feature>
<feature type="non-terminal residue" evidence="2">
    <location>
        <position position="112"/>
    </location>
</feature>
<feature type="compositionally biased region" description="Acidic residues" evidence="1">
    <location>
        <begin position="103"/>
        <end position="112"/>
    </location>
</feature>
<dbReference type="AlphaFoldDB" id="A0A1B6E2U4"/>
<evidence type="ECO:0000313" key="2">
    <source>
        <dbReference type="EMBL" id="JAS32253.1"/>
    </source>
</evidence>
<organism evidence="2">
    <name type="scientific">Clastoptera arizonana</name>
    <name type="common">Arizona spittle bug</name>
    <dbReference type="NCBI Taxonomy" id="38151"/>
    <lineage>
        <taxon>Eukaryota</taxon>
        <taxon>Metazoa</taxon>
        <taxon>Ecdysozoa</taxon>
        <taxon>Arthropoda</taxon>
        <taxon>Hexapoda</taxon>
        <taxon>Insecta</taxon>
        <taxon>Pterygota</taxon>
        <taxon>Neoptera</taxon>
        <taxon>Paraneoptera</taxon>
        <taxon>Hemiptera</taxon>
        <taxon>Auchenorrhyncha</taxon>
        <taxon>Cercopoidea</taxon>
        <taxon>Clastopteridae</taxon>
        <taxon>Clastoptera</taxon>
    </lineage>
</organism>
<gene>
    <name evidence="2" type="ORF">g.13986</name>
</gene>
<feature type="region of interest" description="Disordered" evidence="1">
    <location>
        <begin position="55"/>
        <end position="112"/>
    </location>
</feature>
<feature type="region of interest" description="Disordered" evidence="1">
    <location>
        <begin position="1"/>
        <end position="27"/>
    </location>
</feature>
<feature type="compositionally biased region" description="Low complexity" evidence="1">
    <location>
        <begin position="88"/>
        <end position="97"/>
    </location>
</feature>
<proteinExistence type="predicted"/>